<protein>
    <submittedName>
        <fullName evidence="2">Uncharacterized protein</fullName>
    </submittedName>
</protein>
<evidence type="ECO:0000313" key="2">
    <source>
        <dbReference type="EMBL" id="KAK2034940.1"/>
    </source>
</evidence>
<reference evidence="2" key="1">
    <citation type="submission" date="2021-06" db="EMBL/GenBank/DDBJ databases">
        <title>Comparative genomics, transcriptomics and evolutionary studies reveal genomic signatures of adaptation to plant cell wall in hemibiotrophic fungi.</title>
        <authorList>
            <consortium name="DOE Joint Genome Institute"/>
            <person name="Baroncelli R."/>
            <person name="Diaz J.F."/>
            <person name="Benocci T."/>
            <person name="Peng M."/>
            <person name="Battaglia E."/>
            <person name="Haridas S."/>
            <person name="Andreopoulos W."/>
            <person name="Labutti K."/>
            <person name="Pangilinan J."/>
            <person name="Floch G.L."/>
            <person name="Makela M.R."/>
            <person name="Henrissat B."/>
            <person name="Grigoriev I.V."/>
            <person name="Crouch J.A."/>
            <person name="De Vries R.P."/>
            <person name="Sukno S.A."/>
            <person name="Thon M.R."/>
        </authorList>
    </citation>
    <scope>NUCLEOTIDE SEQUENCE</scope>
    <source>
        <strain evidence="2">MAFF235873</strain>
    </source>
</reference>
<organism evidence="2 3">
    <name type="scientific">Colletotrichum zoysiae</name>
    <dbReference type="NCBI Taxonomy" id="1216348"/>
    <lineage>
        <taxon>Eukaryota</taxon>
        <taxon>Fungi</taxon>
        <taxon>Dikarya</taxon>
        <taxon>Ascomycota</taxon>
        <taxon>Pezizomycotina</taxon>
        <taxon>Sordariomycetes</taxon>
        <taxon>Hypocreomycetidae</taxon>
        <taxon>Glomerellales</taxon>
        <taxon>Glomerellaceae</taxon>
        <taxon>Colletotrichum</taxon>
        <taxon>Colletotrichum graminicola species complex</taxon>
    </lineage>
</organism>
<name>A0AAD9HTD6_9PEZI</name>
<sequence>MFLMKTLLTLLCSFLSLQGAFGKDPRPLWRICVVNETGLAAAYFVEALIPVAVGAAAIAWELWSHVAGELLRPGHRDG</sequence>
<evidence type="ECO:0000313" key="3">
    <source>
        <dbReference type="Proteomes" id="UP001232148"/>
    </source>
</evidence>
<evidence type="ECO:0000256" key="1">
    <source>
        <dbReference type="SAM" id="SignalP"/>
    </source>
</evidence>
<keyword evidence="3" id="KW-1185">Reference proteome</keyword>
<dbReference type="AlphaFoldDB" id="A0AAD9HTD6"/>
<keyword evidence="1" id="KW-0732">Signal</keyword>
<proteinExistence type="predicted"/>
<accession>A0AAD9HTD6</accession>
<dbReference type="Proteomes" id="UP001232148">
    <property type="component" value="Unassembled WGS sequence"/>
</dbReference>
<gene>
    <name evidence="2" type="ORF">LX32DRAFT_633790</name>
</gene>
<dbReference type="EMBL" id="MU842811">
    <property type="protein sequence ID" value="KAK2034940.1"/>
    <property type="molecule type" value="Genomic_DNA"/>
</dbReference>
<feature type="chain" id="PRO_5042181421" evidence="1">
    <location>
        <begin position="23"/>
        <end position="78"/>
    </location>
</feature>
<feature type="non-terminal residue" evidence="2">
    <location>
        <position position="78"/>
    </location>
</feature>
<feature type="signal peptide" evidence="1">
    <location>
        <begin position="1"/>
        <end position="22"/>
    </location>
</feature>
<comment type="caution">
    <text evidence="2">The sequence shown here is derived from an EMBL/GenBank/DDBJ whole genome shotgun (WGS) entry which is preliminary data.</text>
</comment>